<keyword evidence="6" id="KW-1185">Reference proteome</keyword>
<dbReference type="InterPro" id="IPR038404">
    <property type="entry name" value="TRAP_DctP_sf"/>
</dbReference>
<feature type="binding site" evidence="3">
    <location>
        <position position="213"/>
    </location>
    <ligand>
        <name>substrate</name>
    </ligand>
</feature>
<dbReference type="PANTHER" id="PTHR33376:SF5">
    <property type="entry name" value="EXTRACYTOPLASMIC SOLUTE RECEPTOR PROTEIN"/>
    <property type="match status" value="1"/>
</dbReference>
<evidence type="ECO:0000313" key="6">
    <source>
        <dbReference type="Proteomes" id="UP000280346"/>
    </source>
</evidence>
<protein>
    <submittedName>
        <fullName evidence="5">ABC transporter substrate-binding protein</fullName>
    </submittedName>
</protein>
<dbReference type="GO" id="GO:0031317">
    <property type="term" value="C:tripartite ATP-independent periplasmic transporter complex"/>
    <property type="evidence" value="ECO:0007669"/>
    <property type="project" value="InterPro"/>
</dbReference>
<dbReference type="GO" id="GO:0046872">
    <property type="term" value="F:metal ion binding"/>
    <property type="evidence" value="ECO:0007669"/>
    <property type="project" value="UniProtKB-KW"/>
</dbReference>
<dbReference type="NCBIfam" id="NF037995">
    <property type="entry name" value="TRAP_S1"/>
    <property type="match status" value="1"/>
</dbReference>
<accession>A0A3S0WQI4</accession>
<dbReference type="SUPFAM" id="SSF53850">
    <property type="entry name" value="Periplasmic binding protein-like II"/>
    <property type="match status" value="1"/>
</dbReference>
<dbReference type="InterPro" id="IPR026289">
    <property type="entry name" value="SBP_TakP-like"/>
</dbReference>
<evidence type="ECO:0000256" key="2">
    <source>
        <dbReference type="PIRSR" id="PIRSR039026-1"/>
    </source>
</evidence>
<feature type="binding site" evidence="3">
    <location>
        <position position="214"/>
    </location>
    <ligand>
        <name>Na(+)</name>
        <dbReference type="ChEBI" id="CHEBI:29101"/>
    </ligand>
</feature>
<dbReference type="PIRSF" id="PIRSF039026">
    <property type="entry name" value="SiaP"/>
    <property type="match status" value="1"/>
</dbReference>
<dbReference type="InterPro" id="IPR018389">
    <property type="entry name" value="DctP_fam"/>
</dbReference>
<evidence type="ECO:0000256" key="3">
    <source>
        <dbReference type="PIRSR" id="PIRSR039026-2"/>
    </source>
</evidence>
<dbReference type="PROSITE" id="PS51318">
    <property type="entry name" value="TAT"/>
    <property type="match status" value="1"/>
</dbReference>
<feature type="binding site" evidence="3">
    <location>
        <position position="239"/>
    </location>
    <ligand>
        <name>substrate</name>
    </ligand>
</feature>
<dbReference type="AlphaFoldDB" id="A0A3S0WQI4"/>
<comment type="caution">
    <text evidence="5">The sequence shown here is derived from an EMBL/GenBank/DDBJ whole genome shotgun (WGS) entry which is preliminary data.</text>
</comment>
<dbReference type="Proteomes" id="UP000280346">
    <property type="component" value="Unassembled WGS sequence"/>
</dbReference>
<gene>
    <name evidence="5" type="ORF">EJ913_29480</name>
</gene>
<keyword evidence="1 4" id="KW-0732">Signal</keyword>
<sequence length="362" mass="39896">MQRRQFFKGAAVAAGASTLAAPAIAQSEPTIRWRCVSSFPKNIEVLYGSAEVLAKNVAEATDGKFQIQVFAAGEVVPALQALDAASNDTVEMCHTASYYYVGKDPSFAFGCCLPFGLNTRQQNAWFYHGEGGKLLEEFYAGYNLKALAGGNTGSQMGGWFRKEVNSVEDMKGLKFRISGLGGQILAKLGVIAQQVSGGDIYPALERGTIDAAEFNGPYDDEKLGLYKIAPNYYYPGWWDGTSLQHFFINTKRWEGLPKHYQAALTAAAALANVDSVARYDVLNPQALKRVVEKGAKLRAFPQDVMQASHKAALDLYDELSGKNPAFKKFYESYRKFQTDSNLWLQASDYAYDNAVLRLSRRS</sequence>
<dbReference type="OrthoDB" id="9780733at2"/>
<keyword evidence="3" id="KW-0479">Metal-binding</keyword>
<reference evidence="5 6" key="1">
    <citation type="submission" date="2018-12" db="EMBL/GenBank/DDBJ databases">
        <authorList>
            <person name="Yang Y."/>
        </authorList>
    </citation>
    <scope>NUCLEOTIDE SEQUENCE [LARGE SCALE GENOMIC DNA]</scope>
    <source>
        <strain evidence="5 6">GSF71</strain>
    </source>
</reference>
<dbReference type="InterPro" id="IPR006311">
    <property type="entry name" value="TAT_signal"/>
</dbReference>
<feature type="binding site" evidence="2">
    <location>
        <position position="176"/>
    </location>
    <ligand>
        <name>substrate</name>
    </ligand>
</feature>
<feature type="binding site" evidence="2">
    <location>
        <position position="155"/>
    </location>
    <ligand>
        <name>substrate</name>
    </ligand>
</feature>
<dbReference type="EMBL" id="RZIJ01000043">
    <property type="protein sequence ID" value="RUQ61838.1"/>
    <property type="molecule type" value="Genomic_DNA"/>
</dbReference>
<proteinExistence type="predicted"/>
<dbReference type="Gene3D" id="3.40.190.170">
    <property type="entry name" value="Bacterial extracellular solute-binding protein, family 7"/>
    <property type="match status" value="1"/>
</dbReference>
<dbReference type="Pfam" id="PF03480">
    <property type="entry name" value="DctP"/>
    <property type="match status" value="1"/>
</dbReference>
<name>A0A3S0WQI4_9PROT</name>
<dbReference type="PANTHER" id="PTHR33376">
    <property type="match status" value="1"/>
</dbReference>
<feature type="signal peptide" evidence="4">
    <location>
        <begin position="1"/>
        <end position="25"/>
    </location>
</feature>
<dbReference type="GO" id="GO:0055085">
    <property type="term" value="P:transmembrane transport"/>
    <property type="evidence" value="ECO:0007669"/>
    <property type="project" value="InterPro"/>
</dbReference>
<dbReference type="Gene3D" id="3.40.190.10">
    <property type="entry name" value="Periplasmic binding protein-like II"/>
    <property type="match status" value="1"/>
</dbReference>
<evidence type="ECO:0000256" key="4">
    <source>
        <dbReference type="SAM" id="SignalP"/>
    </source>
</evidence>
<dbReference type="RefSeq" id="WP_127004711.1">
    <property type="nucleotide sequence ID" value="NZ_CP173191.1"/>
</dbReference>
<organism evidence="5 6">
    <name type="scientific">Azospirillum doebereinerae</name>
    <dbReference type="NCBI Taxonomy" id="92933"/>
    <lineage>
        <taxon>Bacteria</taxon>
        <taxon>Pseudomonadati</taxon>
        <taxon>Pseudomonadota</taxon>
        <taxon>Alphaproteobacteria</taxon>
        <taxon>Rhodospirillales</taxon>
        <taxon>Azospirillaceae</taxon>
        <taxon>Azospirillum</taxon>
    </lineage>
</organism>
<feature type="chain" id="PRO_5018592857" evidence="4">
    <location>
        <begin position="26"/>
        <end position="362"/>
    </location>
</feature>
<evidence type="ECO:0000313" key="5">
    <source>
        <dbReference type="EMBL" id="RUQ61838.1"/>
    </source>
</evidence>
<evidence type="ECO:0000256" key="1">
    <source>
        <dbReference type="ARBA" id="ARBA00022729"/>
    </source>
</evidence>